<organism evidence="1 2">
    <name type="scientific">Collibacillus ludicampi</name>
    <dbReference type="NCBI Taxonomy" id="2771369"/>
    <lineage>
        <taxon>Bacteria</taxon>
        <taxon>Bacillati</taxon>
        <taxon>Bacillota</taxon>
        <taxon>Bacilli</taxon>
        <taxon>Bacillales</taxon>
        <taxon>Alicyclobacillaceae</taxon>
        <taxon>Collibacillus</taxon>
    </lineage>
</organism>
<name>A0AAV4LG45_9BACL</name>
<keyword evidence="2" id="KW-1185">Reference proteome</keyword>
<evidence type="ECO:0000313" key="1">
    <source>
        <dbReference type="EMBL" id="GIM46806.1"/>
    </source>
</evidence>
<accession>A0AAV4LG45</accession>
<dbReference type="Proteomes" id="UP001057291">
    <property type="component" value="Unassembled WGS sequence"/>
</dbReference>
<reference evidence="1" key="1">
    <citation type="journal article" date="2023" name="Int. J. Syst. Evol. Microbiol.">
        <title>Collibacillus ludicampi gen. nov., sp. nov., a new soil bacterium of the family Alicyclobacillaceae.</title>
        <authorList>
            <person name="Jojima T."/>
            <person name="Ioku Y."/>
            <person name="Fukuta Y."/>
            <person name="Shirasaka N."/>
            <person name="Matsumura Y."/>
            <person name="Mori M."/>
        </authorList>
    </citation>
    <scope>NUCLEOTIDE SEQUENCE</scope>
    <source>
        <strain evidence="1">TP075</strain>
    </source>
</reference>
<dbReference type="RefSeq" id="WP_282199858.1">
    <property type="nucleotide sequence ID" value="NZ_BOQE01000001.1"/>
</dbReference>
<protein>
    <recommendedName>
        <fullName evidence="3">Iron-sulfur cluster insertion protein ErpA</fullName>
    </recommendedName>
</protein>
<dbReference type="InterPro" id="IPR035903">
    <property type="entry name" value="HesB-like_dom_sf"/>
</dbReference>
<sequence>MTLDESTENDQIMEQKGITFLLDSFAVAYIENGLTIDYDEYEDNFIVQIKGIKDSCC</sequence>
<evidence type="ECO:0008006" key="3">
    <source>
        <dbReference type="Google" id="ProtNLM"/>
    </source>
</evidence>
<dbReference type="EMBL" id="BOQE01000001">
    <property type="protein sequence ID" value="GIM46806.1"/>
    <property type="molecule type" value="Genomic_DNA"/>
</dbReference>
<comment type="caution">
    <text evidence="1">The sequence shown here is derived from an EMBL/GenBank/DDBJ whole genome shotgun (WGS) entry which is preliminary data.</text>
</comment>
<dbReference type="SUPFAM" id="SSF89360">
    <property type="entry name" value="HesB-like domain"/>
    <property type="match status" value="1"/>
</dbReference>
<dbReference type="AlphaFoldDB" id="A0AAV4LG45"/>
<proteinExistence type="predicted"/>
<gene>
    <name evidence="1" type="ORF">DNHGIG_23550</name>
</gene>
<evidence type="ECO:0000313" key="2">
    <source>
        <dbReference type="Proteomes" id="UP001057291"/>
    </source>
</evidence>
<dbReference type="Gene3D" id="2.60.300.12">
    <property type="entry name" value="HesB-like domain"/>
    <property type="match status" value="1"/>
</dbReference>